<dbReference type="EMBL" id="JAEVHI010000004">
    <property type="protein sequence ID" value="KAG5294132.1"/>
    <property type="molecule type" value="Genomic_DNA"/>
</dbReference>
<name>A0A8H7YQ65_AJECA</name>
<proteinExistence type="predicted"/>
<evidence type="ECO:0000313" key="2">
    <source>
        <dbReference type="EMBL" id="KAG5294132.1"/>
    </source>
</evidence>
<sequence length="128" mass="14529">MFNCKHIYRSVFPVQVIAQKGGFSFTSNRGRLAREDGDLNPPPPPHPPSPNYTFLYIWDVLSFYPSPFNVGIIVPLIASRKTPSHVRAQWFGTDVGVGERETFFLLILSISFLFFTFCLFISLFSSFG</sequence>
<feature type="transmembrane region" description="Helical" evidence="1">
    <location>
        <begin position="103"/>
        <end position="124"/>
    </location>
</feature>
<reference evidence="2 3" key="1">
    <citation type="submission" date="2021-01" db="EMBL/GenBank/DDBJ databases">
        <title>Chromosome-level genome assembly of a human fungal pathogen reveals clustering of transcriptionally co-regulated genes.</title>
        <authorList>
            <person name="Voorhies M."/>
            <person name="Cohen S."/>
            <person name="Shea T.P."/>
            <person name="Petrus S."/>
            <person name="Munoz J.F."/>
            <person name="Poplawski S."/>
            <person name="Goldman W.E."/>
            <person name="Michael T."/>
            <person name="Cuomo C.A."/>
            <person name="Sil A."/>
            <person name="Beyhan S."/>
        </authorList>
    </citation>
    <scope>NUCLEOTIDE SEQUENCE [LARGE SCALE GENOMIC DNA]</scope>
    <source>
        <strain evidence="2 3">G184AR</strain>
    </source>
</reference>
<keyword evidence="1" id="KW-1133">Transmembrane helix</keyword>
<accession>A0A8H7YQ65</accession>
<keyword evidence="1" id="KW-0812">Transmembrane</keyword>
<organism evidence="2 3">
    <name type="scientific">Ajellomyces capsulatus</name>
    <name type="common">Darling's disease fungus</name>
    <name type="synonym">Histoplasma capsulatum</name>
    <dbReference type="NCBI Taxonomy" id="5037"/>
    <lineage>
        <taxon>Eukaryota</taxon>
        <taxon>Fungi</taxon>
        <taxon>Dikarya</taxon>
        <taxon>Ascomycota</taxon>
        <taxon>Pezizomycotina</taxon>
        <taxon>Eurotiomycetes</taxon>
        <taxon>Eurotiomycetidae</taxon>
        <taxon>Onygenales</taxon>
        <taxon>Ajellomycetaceae</taxon>
        <taxon>Histoplasma</taxon>
    </lineage>
</organism>
<dbReference type="VEuPathDB" id="FungiDB:I7I52_05678"/>
<dbReference type="AlphaFoldDB" id="A0A8H7YQ65"/>
<dbReference type="Proteomes" id="UP000670092">
    <property type="component" value="Unassembled WGS sequence"/>
</dbReference>
<comment type="caution">
    <text evidence="2">The sequence shown here is derived from an EMBL/GenBank/DDBJ whole genome shotgun (WGS) entry which is preliminary data.</text>
</comment>
<protein>
    <submittedName>
        <fullName evidence="2">Uncharacterized protein</fullName>
    </submittedName>
</protein>
<evidence type="ECO:0000313" key="3">
    <source>
        <dbReference type="Proteomes" id="UP000670092"/>
    </source>
</evidence>
<gene>
    <name evidence="2" type="ORF">I7I52_05678</name>
</gene>
<keyword evidence="1" id="KW-0472">Membrane</keyword>
<evidence type="ECO:0000256" key="1">
    <source>
        <dbReference type="SAM" id="Phobius"/>
    </source>
</evidence>